<sequence length="81" mass="9047">MIRLTSRGAAGDPEMERRRQETEKQAARMMTLQNVILFAVTCGILRVDEYRMKSCALGLEMSAVADAKEDLDVYLCGCTQS</sequence>
<gene>
    <name evidence="2" type="ORF">BaRGS_00022797</name>
</gene>
<organism evidence="2 3">
    <name type="scientific">Batillaria attramentaria</name>
    <dbReference type="NCBI Taxonomy" id="370345"/>
    <lineage>
        <taxon>Eukaryota</taxon>
        <taxon>Metazoa</taxon>
        <taxon>Spiralia</taxon>
        <taxon>Lophotrochozoa</taxon>
        <taxon>Mollusca</taxon>
        <taxon>Gastropoda</taxon>
        <taxon>Caenogastropoda</taxon>
        <taxon>Sorbeoconcha</taxon>
        <taxon>Cerithioidea</taxon>
        <taxon>Batillariidae</taxon>
        <taxon>Batillaria</taxon>
    </lineage>
</organism>
<dbReference type="EMBL" id="JACVVK020000186">
    <property type="protein sequence ID" value="KAK7485931.1"/>
    <property type="molecule type" value="Genomic_DNA"/>
</dbReference>
<proteinExistence type="predicted"/>
<evidence type="ECO:0000313" key="2">
    <source>
        <dbReference type="EMBL" id="KAK7485931.1"/>
    </source>
</evidence>
<feature type="compositionally biased region" description="Basic and acidic residues" evidence="1">
    <location>
        <begin position="14"/>
        <end position="24"/>
    </location>
</feature>
<accession>A0ABD0KG50</accession>
<name>A0ABD0KG50_9CAEN</name>
<dbReference type="Proteomes" id="UP001519460">
    <property type="component" value="Unassembled WGS sequence"/>
</dbReference>
<evidence type="ECO:0000313" key="3">
    <source>
        <dbReference type="Proteomes" id="UP001519460"/>
    </source>
</evidence>
<evidence type="ECO:0000256" key="1">
    <source>
        <dbReference type="SAM" id="MobiDB-lite"/>
    </source>
</evidence>
<keyword evidence="3" id="KW-1185">Reference proteome</keyword>
<feature type="region of interest" description="Disordered" evidence="1">
    <location>
        <begin position="1"/>
        <end position="24"/>
    </location>
</feature>
<comment type="caution">
    <text evidence="2">The sequence shown here is derived from an EMBL/GenBank/DDBJ whole genome shotgun (WGS) entry which is preliminary data.</text>
</comment>
<protein>
    <submittedName>
        <fullName evidence="2">Uncharacterized protein</fullName>
    </submittedName>
</protein>
<dbReference type="AlphaFoldDB" id="A0ABD0KG50"/>
<reference evidence="2 3" key="1">
    <citation type="journal article" date="2023" name="Sci. Data">
        <title>Genome assembly of the Korean intertidal mud-creeper Batillaria attramentaria.</title>
        <authorList>
            <person name="Patra A.K."/>
            <person name="Ho P.T."/>
            <person name="Jun S."/>
            <person name="Lee S.J."/>
            <person name="Kim Y."/>
            <person name="Won Y.J."/>
        </authorList>
    </citation>
    <scope>NUCLEOTIDE SEQUENCE [LARGE SCALE GENOMIC DNA]</scope>
    <source>
        <strain evidence="2">Wonlab-2016</strain>
    </source>
</reference>